<sequence length="100" mass="11397">MKKQIKDPFDGLVLDEYEQTIENSVADGDYFSISKAEQENFAKIAKMHNQFQVSKRINIRINNQDLAKVKSKAKHNNIPYQTLISSIVHKYANGEIGVSL</sequence>
<gene>
    <name evidence="1" type="ORF">CO058_03560</name>
</gene>
<name>A0A2M8EL06_UNCKA</name>
<dbReference type="Proteomes" id="UP000229756">
    <property type="component" value="Unassembled WGS sequence"/>
</dbReference>
<dbReference type="Pfam" id="PF12441">
    <property type="entry name" value="CopG_antitoxin"/>
    <property type="match status" value="1"/>
</dbReference>
<evidence type="ECO:0000313" key="1">
    <source>
        <dbReference type="EMBL" id="PJC23380.1"/>
    </source>
</evidence>
<dbReference type="InterPro" id="IPR022148">
    <property type="entry name" value="CopG_antitoxin"/>
</dbReference>
<protein>
    <recommendedName>
        <fullName evidence="3">Antitoxin</fullName>
    </recommendedName>
</protein>
<comment type="caution">
    <text evidence="1">The sequence shown here is derived from an EMBL/GenBank/DDBJ whole genome shotgun (WGS) entry which is preliminary data.</text>
</comment>
<reference evidence="2" key="1">
    <citation type="submission" date="2017-09" db="EMBL/GenBank/DDBJ databases">
        <title>Depth-based differentiation of microbial function through sediment-hosted aquifers and enrichment of novel symbionts in the deep terrestrial subsurface.</title>
        <authorList>
            <person name="Probst A.J."/>
            <person name="Ladd B."/>
            <person name="Jarett J.K."/>
            <person name="Geller-Mcgrath D.E."/>
            <person name="Sieber C.M.K."/>
            <person name="Emerson J.B."/>
            <person name="Anantharaman K."/>
            <person name="Thomas B.C."/>
            <person name="Malmstrom R."/>
            <person name="Stieglmeier M."/>
            <person name="Klingl A."/>
            <person name="Woyke T."/>
            <person name="Ryan C.M."/>
            <person name="Banfield J.F."/>
        </authorList>
    </citation>
    <scope>NUCLEOTIDE SEQUENCE [LARGE SCALE GENOMIC DNA]</scope>
</reference>
<dbReference type="EMBL" id="PFSJ01000026">
    <property type="protein sequence ID" value="PJC23380.1"/>
    <property type="molecule type" value="Genomic_DNA"/>
</dbReference>
<accession>A0A2M8EL06</accession>
<organism evidence="1 2">
    <name type="scientific">candidate division WWE3 bacterium CG_4_9_14_0_2_um_filter_35_11</name>
    <dbReference type="NCBI Taxonomy" id="1975077"/>
    <lineage>
        <taxon>Bacteria</taxon>
        <taxon>Katanobacteria</taxon>
    </lineage>
</organism>
<evidence type="ECO:0000313" key="2">
    <source>
        <dbReference type="Proteomes" id="UP000229756"/>
    </source>
</evidence>
<evidence type="ECO:0008006" key="3">
    <source>
        <dbReference type="Google" id="ProtNLM"/>
    </source>
</evidence>
<dbReference type="AlphaFoldDB" id="A0A2M8EL06"/>
<proteinExistence type="predicted"/>